<dbReference type="PANTHER" id="PTHR35011">
    <property type="entry name" value="2,3-DIKETO-L-GULONATE TRAP TRANSPORTER SMALL PERMEASE PROTEIN YIAM"/>
    <property type="match status" value="1"/>
</dbReference>
<evidence type="ECO:0000256" key="1">
    <source>
        <dbReference type="ARBA" id="ARBA00004429"/>
    </source>
</evidence>
<accession>A0A6S6QNZ1</accession>
<evidence type="ECO:0000313" key="11">
    <source>
        <dbReference type="EMBL" id="BCJ92254.1"/>
    </source>
</evidence>
<dbReference type="PANTHER" id="PTHR35011:SF4">
    <property type="entry name" value="SLL1102 PROTEIN"/>
    <property type="match status" value="1"/>
</dbReference>
<evidence type="ECO:0000256" key="3">
    <source>
        <dbReference type="ARBA" id="ARBA00022475"/>
    </source>
</evidence>
<keyword evidence="12" id="KW-1185">Reference proteome</keyword>
<sequence>MLSFSLLIDRVNTVIGQIFAWCIVGLTGVVTYEVIQRYVMNAPSRWGFDASYMLYGTLFMLAGAYALSRGSHVRGDFLYRYWPDTKQAKFDLVLYILFFFPGILALVWAGWDFAKLSWMLNETSSFSPDGLYVWPFKFLIPITGVMMFFQGISEVIRCMICLQTGRWPARIQDVRELEDEILAEVQEKGIDETLKDLEKKGIA</sequence>
<feature type="transmembrane region" description="Helical" evidence="9">
    <location>
        <begin position="92"/>
        <end position="111"/>
    </location>
</feature>
<evidence type="ECO:0000256" key="2">
    <source>
        <dbReference type="ARBA" id="ARBA00022448"/>
    </source>
</evidence>
<evidence type="ECO:0000256" key="7">
    <source>
        <dbReference type="ARBA" id="ARBA00023136"/>
    </source>
</evidence>
<keyword evidence="5 9" id="KW-0812">Transmembrane</keyword>
<gene>
    <name evidence="11" type="ORF">IZ6_29890</name>
</gene>
<protein>
    <recommendedName>
        <fullName evidence="9">TRAP transporter small permease protein</fullName>
    </recommendedName>
</protein>
<keyword evidence="3" id="KW-1003">Cell membrane</keyword>
<comment type="similarity">
    <text evidence="8 9">Belongs to the TRAP transporter small permease family.</text>
</comment>
<dbReference type="Pfam" id="PF04290">
    <property type="entry name" value="DctQ"/>
    <property type="match status" value="1"/>
</dbReference>
<evidence type="ECO:0000256" key="9">
    <source>
        <dbReference type="RuleBase" id="RU369079"/>
    </source>
</evidence>
<evidence type="ECO:0000313" key="12">
    <source>
        <dbReference type="Proteomes" id="UP000515317"/>
    </source>
</evidence>
<comment type="function">
    <text evidence="9">Part of the tripartite ATP-independent periplasmic (TRAP) transport system.</text>
</comment>
<evidence type="ECO:0000256" key="8">
    <source>
        <dbReference type="ARBA" id="ARBA00038436"/>
    </source>
</evidence>
<comment type="subunit">
    <text evidence="9">The complex comprises the extracytoplasmic solute receptor protein and the two transmembrane proteins.</text>
</comment>
<feature type="transmembrane region" description="Helical" evidence="9">
    <location>
        <begin position="12"/>
        <end position="32"/>
    </location>
</feature>
<evidence type="ECO:0000259" key="10">
    <source>
        <dbReference type="Pfam" id="PF04290"/>
    </source>
</evidence>
<dbReference type="InterPro" id="IPR007387">
    <property type="entry name" value="TRAP_DctQ"/>
</dbReference>
<dbReference type="InterPro" id="IPR055348">
    <property type="entry name" value="DctQ"/>
</dbReference>
<dbReference type="GO" id="GO:0005886">
    <property type="term" value="C:plasma membrane"/>
    <property type="evidence" value="ECO:0007669"/>
    <property type="project" value="UniProtKB-SubCell"/>
</dbReference>
<evidence type="ECO:0000256" key="4">
    <source>
        <dbReference type="ARBA" id="ARBA00022519"/>
    </source>
</evidence>
<keyword evidence="4 9" id="KW-0997">Cell inner membrane</keyword>
<dbReference type="RefSeq" id="WP_222875843.1">
    <property type="nucleotide sequence ID" value="NZ_AP023361.1"/>
</dbReference>
<comment type="subcellular location">
    <subcellularLocation>
        <location evidence="1 9">Cell inner membrane</location>
        <topology evidence="1 9">Multi-pass membrane protein</topology>
    </subcellularLocation>
</comment>
<evidence type="ECO:0000256" key="6">
    <source>
        <dbReference type="ARBA" id="ARBA00022989"/>
    </source>
</evidence>
<keyword evidence="7 9" id="KW-0472">Membrane</keyword>
<proteinExistence type="inferred from homology"/>
<organism evidence="11 12">
    <name type="scientific">Terrihabitans soli</name>
    <dbReference type="NCBI Taxonomy" id="708113"/>
    <lineage>
        <taxon>Bacteria</taxon>
        <taxon>Pseudomonadati</taxon>
        <taxon>Pseudomonadota</taxon>
        <taxon>Alphaproteobacteria</taxon>
        <taxon>Hyphomicrobiales</taxon>
        <taxon>Terrihabitans</taxon>
    </lineage>
</organism>
<dbReference type="Proteomes" id="UP000515317">
    <property type="component" value="Chromosome"/>
</dbReference>
<dbReference type="GO" id="GO:0022857">
    <property type="term" value="F:transmembrane transporter activity"/>
    <property type="evidence" value="ECO:0007669"/>
    <property type="project" value="UniProtKB-UniRule"/>
</dbReference>
<keyword evidence="2 9" id="KW-0813">Transport</keyword>
<name>A0A6S6QNZ1_9HYPH</name>
<dbReference type="KEGG" id="tso:IZ6_29890"/>
<feature type="domain" description="Tripartite ATP-independent periplasmic transporters DctQ component" evidence="10">
    <location>
        <begin position="26"/>
        <end position="158"/>
    </location>
</feature>
<keyword evidence="6 9" id="KW-1133">Transmembrane helix</keyword>
<feature type="transmembrane region" description="Helical" evidence="9">
    <location>
        <begin position="131"/>
        <end position="149"/>
    </location>
</feature>
<evidence type="ECO:0000256" key="5">
    <source>
        <dbReference type="ARBA" id="ARBA00022692"/>
    </source>
</evidence>
<reference evidence="11 12" key="1">
    <citation type="submission" date="2020-08" db="EMBL/GenBank/DDBJ databases">
        <title>Genome sequence of Rhizobiales bacterium strain IZ6.</title>
        <authorList>
            <person name="Nakai R."/>
            <person name="Naganuma T."/>
        </authorList>
    </citation>
    <scope>NUCLEOTIDE SEQUENCE [LARGE SCALE GENOMIC DNA]</scope>
    <source>
        <strain evidence="11 12">IZ6</strain>
    </source>
</reference>
<dbReference type="EMBL" id="AP023361">
    <property type="protein sequence ID" value="BCJ92254.1"/>
    <property type="molecule type" value="Genomic_DNA"/>
</dbReference>
<dbReference type="AlphaFoldDB" id="A0A6S6QNZ1"/>
<feature type="transmembrane region" description="Helical" evidence="9">
    <location>
        <begin position="52"/>
        <end position="71"/>
    </location>
</feature>